<evidence type="ECO:0000256" key="3">
    <source>
        <dbReference type="ARBA" id="ARBA00023125"/>
    </source>
</evidence>
<dbReference type="Pfam" id="PF14659">
    <property type="entry name" value="Phage_int_SAM_3"/>
    <property type="match status" value="1"/>
</dbReference>
<keyword evidence="4" id="KW-0233">DNA recombination</keyword>
<dbReference type="PROSITE" id="PS51900">
    <property type="entry name" value="CB"/>
    <property type="match status" value="1"/>
</dbReference>
<dbReference type="PROSITE" id="PS51898">
    <property type="entry name" value="TYR_RECOMBINASE"/>
    <property type="match status" value="1"/>
</dbReference>
<dbReference type="EMBL" id="MIEK01000042">
    <property type="protein sequence ID" value="OEH81594.1"/>
    <property type="molecule type" value="Genomic_DNA"/>
</dbReference>
<comment type="similarity">
    <text evidence="1">Belongs to the 'phage' integrase family.</text>
</comment>
<evidence type="ECO:0000313" key="9">
    <source>
        <dbReference type="Proteomes" id="UP000095256"/>
    </source>
</evidence>
<dbReference type="GO" id="GO:0015074">
    <property type="term" value="P:DNA integration"/>
    <property type="evidence" value="ECO:0007669"/>
    <property type="project" value="UniProtKB-KW"/>
</dbReference>
<organism evidence="8 9">
    <name type="scientific">Enterococcus rivorum</name>
    <dbReference type="NCBI Taxonomy" id="762845"/>
    <lineage>
        <taxon>Bacteria</taxon>
        <taxon>Bacillati</taxon>
        <taxon>Bacillota</taxon>
        <taxon>Bacilli</taxon>
        <taxon>Lactobacillales</taxon>
        <taxon>Enterococcaceae</taxon>
        <taxon>Enterococcus</taxon>
    </lineage>
</organism>
<evidence type="ECO:0000259" key="7">
    <source>
        <dbReference type="PROSITE" id="PS51900"/>
    </source>
</evidence>
<dbReference type="STRING" id="762845.BCR26_16330"/>
<evidence type="ECO:0000313" key="8">
    <source>
        <dbReference type="EMBL" id="OEH81594.1"/>
    </source>
</evidence>
<dbReference type="InterPro" id="IPR050090">
    <property type="entry name" value="Tyrosine_recombinase_XerCD"/>
</dbReference>
<gene>
    <name evidence="8" type="ORF">BCR26_16330</name>
</gene>
<keyword evidence="3 5" id="KW-0238">DNA-binding</keyword>
<dbReference type="InterPro" id="IPR013762">
    <property type="entry name" value="Integrase-like_cat_sf"/>
</dbReference>
<dbReference type="Proteomes" id="UP000095256">
    <property type="component" value="Unassembled WGS sequence"/>
</dbReference>
<evidence type="ECO:0008006" key="10">
    <source>
        <dbReference type="Google" id="ProtNLM"/>
    </source>
</evidence>
<dbReference type="Pfam" id="PF00589">
    <property type="entry name" value="Phage_integrase"/>
    <property type="match status" value="1"/>
</dbReference>
<dbReference type="GO" id="GO:0006310">
    <property type="term" value="P:DNA recombination"/>
    <property type="evidence" value="ECO:0007669"/>
    <property type="project" value="UniProtKB-KW"/>
</dbReference>
<evidence type="ECO:0000256" key="4">
    <source>
        <dbReference type="ARBA" id="ARBA00023172"/>
    </source>
</evidence>
<dbReference type="OrthoDB" id="2285763at2"/>
<dbReference type="InterPro" id="IPR011010">
    <property type="entry name" value="DNA_brk_join_enz"/>
</dbReference>
<protein>
    <recommendedName>
        <fullName evidence="10">Integrase</fullName>
    </recommendedName>
</protein>
<dbReference type="Gene3D" id="1.10.150.130">
    <property type="match status" value="1"/>
</dbReference>
<dbReference type="Gene3D" id="1.10.443.10">
    <property type="entry name" value="Intergrase catalytic core"/>
    <property type="match status" value="1"/>
</dbReference>
<reference evidence="8 9" key="1">
    <citation type="submission" date="2016-09" db="EMBL/GenBank/DDBJ databases">
        <authorList>
            <person name="Capua I."/>
            <person name="De Benedictis P."/>
            <person name="Joannis T."/>
            <person name="Lombin L.H."/>
            <person name="Cattoli G."/>
        </authorList>
    </citation>
    <scope>NUCLEOTIDE SEQUENCE [LARGE SCALE GENOMIC DNA]</scope>
    <source>
        <strain evidence="8 9">LMG 25899</strain>
    </source>
</reference>
<evidence type="ECO:0000256" key="2">
    <source>
        <dbReference type="ARBA" id="ARBA00022908"/>
    </source>
</evidence>
<dbReference type="InterPro" id="IPR010998">
    <property type="entry name" value="Integrase_recombinase_N"/>
</dbReference>
<proteinExistence type="inferred from homology"/>
<dbReference type="InterPro" id="IPR044068">
    <property type="entry name" value="CB"/>
</dbReference>
<dbReference type="SUPFAM" id="SSF56349">
    <property type="entry name" value="DNA breaking-rejoining enzymes"/>
    <property type="match status" value="1"/>
</dbReference>
<dbReference type="PANTHER" id="PTHR30349">
    <property type="entry name" value="PHAGE INTEGRASE-RELATED"/>
    <property type="match status" value="1"/>
</dbReference>
<accession>A0A1E5KUP9</accession>
<dbReference type="InterPro" id="IPR002104">
    <property type="entry name" value="Integrase_catalytic"/>
</dbReference>
<feature type="domain" description="Tyr recombinase" evidence="6">
    <location>
        <begin position="170"/>
        <end position="362"/>
    </location>
</feature>
<keyword evidence="2" id="KW-0229">DNA integration</keyword>
<name>A0A1E5KUP9_9ENTE</name>
<sequence>MSKKGENIYKRKDGRWEGRYIKARNEQGRIIYGYIYGKKYSIVKKRLAEFQVRYAKPQEGISLYDGTLAEWLNYWLNIFMRQRIKVSTYLSYQARMDMYIIPFLGNKKLIYLKKTDVERFLFYLYTLELSSSTVRSIFMVLKGAMNRAFSENYILSDPCKDLVLKSEDKRIIRALSRANQHKLEMISLEEKGCSAVILALYTGMRIGEISALRWEDVDFEKNIILVKKTLYRVPPEKKGEKTRLIFGEPKTKASKRTIPIAGNLKEYLLKKKEESVSDYVISCKNSFAEPRVISYRFKKVLSKANVDKIQFHALRHTFATRCVEQGIDIATLSKLLGHSSIKLTLDTYTDSMWESRKNAIYVIDGLLGKPPMISV</sequence>
<evidence type="ECO:0000256" key="5">
    <source>
        <dbReference type="PROSITE-ProRule" id="PRU01248"/>
    </source>
</evidence>
<comment type="caution">
    <text evidence="8">The sequence shown here is derived from an EMBL/GenBank/DDBJ whole genome shotgun (WGS) entry which is preliminary data.</text>
</comment>
<dbReference type="CDD" id="cd01189">
    <property type="entry name" value="INT_ICEBs1_C_like"/>
    <property type="match status" value="1"/>
</dbReference>
<dbReference type="AlphaFoldDB" id="A0A1E5KUP9"/>
<dbReference type="RefSeq" id="WP_069699437.1">
    <property type="nucleotide sequence ID" value="NZ_JAGGMA010000048.1"/>
</dbReference>
<evidence type="ECO:0000256" key="1">
    <source>
        <dbReference type="ARBA" id="ARBA00008857"/>
    </source>
</evidence>
<evidence type="ECO:0000259" key="6">
    <source>
        <dbReference type="PROSITE" id="PS51898"/>
    </source>
</evidence>
<dbReference type="InterPro" id="IPR004107">
    <property type="entry name" value="Integrase_SAM-like_N"/>
</dbReference>
<dbReference type="GO" id="GO:0003677">
    <property type="term" value="F:DNA binding"/>
    <property type="evidence" value="ECO:0007669"/>
    <property type="project" value="UniProtKB-UniRule"/>
</dbReference>
<dbReference type="PANTHER" id="PTHR30349:SF64">
    <property type="entry name" value="PROPHAGE INTEGRASE INTD-RELATED"/>
    <property type="match status" value="1"/>
</dbReference>
<keyword evidence="9" id="KW-1185">Reference proteome</keyword>
<feature type="domain" description="Core-binding (CB)" evidence="7">
    <location>
        <begin position="66"/>
        <end position="149"/>
    </location>
</feature>